<keyword evidence="3" id="KW-1185">Reference proteome</keyword>
<organism evidence="2 3">
    <name type="scientific">Gracilibacillus thailandensis</name>
    <dbReference type="NCBI Taxonomy" id="563735"/>
    <lineage>
        <taxon>Bacteria</taxon>
        <taxon>Bacillati</taxon>
        <taxon>Bacillota</taxon>
        <taxon>Bacilli</taxon>
        <taxon>Bacillales</taxon>
        <taxon>Bacillaceae</taxon>
        <taxon>Gracilibacillus</taxon>
    </lineage>
</organism>
<protein>
    <submittedName>
        <fullName evidence="2">Uncharacterized protein</fullName>
    </submittedName>
</protein>
<dbReference type="AlphaFoldDB" id="A0A6N7R5A2"/>
<keyword evidence="1" id="KW-0472">Membrane</keyword>
<keyword evidence="1" id="KW-0812">Transmembrane</keyword>
<feature type="transmembrane region" description="Helical" evidence="1">
    <location>
        <begin position="12"/>
        <end position="34"/>
    </location>
</feature>
<feature type="transmembrane region" description="Helical" evidence="1">
    <location>
        <begin position="40"/>
        <end position="60"/>
    </location>
</feature>
<accession>A0A6N7R5A2</accession>
<evidence type="ECO:0000256" key="1">
    <source>
        <dbReference type="SAM" id="Phobius"/>
    </source>
</evidence>
<evidence type="ECO:0000313" key="2">
    <source>
        <dbReference type="EMBL" id="MRI68348.1"/>
    </source>
</evidence>
<name>A0A6N7R5A2_9BACI</name>
<gene>
    <name evidence="2" type="ORF">GH885_18740</name>
</gene>
<comment type="caution">
    <text evidence="2">The sequence shown here is derived from an EMBL/GenBank/DDBJ whole genome shotgun (WGS) entry which is preliminary data.</text>
</comment>
<dbReference type="Proteomes" id="UP000435187">
    <property type="component" value="Unassembled WGS sequence"/>
</dbReference>
<dbReference type="RefSeq" id="WP_018933995.1">
    <property type="nucleotide sequence ID" value="NZ_JBHUMW010000029.1"/>
</dbReference>
<dbReference type="EMBL" id="WJEE01000061">
    <property type="protein sequence ID" value="MRI68348.1"/>
    <property type="molecule type" value="Genomic_DNA"/>
</dbReference>
<reference evidence="2 3" key="1">
    <citation type="submission" date="2019-10" db="EMBL/GenBank/DDBJ databases">
        <title>Gracilibacillus salitolerans sp. nov., a moderate halophile isolated from a saline soil in northwest China.</title>
        <authorList>
            <person name="Gan L."/>
        </authorList>
    </citation>
    <scope>NUCLEOTIDE SEQUENCE [LARGE SCALE GENOMIC DNA]</scope>
    <source>
        <strain evidence="2 3">TP2-8</strain>
    </source>
</reference>
<sequence length="70" mass="8126">MSDKRVNDFKMMQYFGYIIVIIMLFTDQITASWFGEIGSFSIFALFGILIGTSCTFTYSFKEKKLVKNNK</sequence>
<keyword evidence="1" id="KW-1133">Transmembrane helix</keyword>
<proteinExistence type="predicted"/>
<evidence type="ECO:0000313" key="3">
    <source>
        <dbReference type="Proteomes" id="UP000435187"/>
    </source>
</evidence>